<dbReference type="InterPro" id="IPR011322">
    <property type="entry name" value="N-reg_PII-like_a/b"/>
</dbReference>
<keyword evidence="2" id="KW-1185">Reference proteome</keyword>
<dbReference type="AlphaFoldDB" id="A0A415E5X3"/>
<name>A0A415E5X3_9FIRM</name>
<evidence type="ECO:0000313" key="1">
    <source>
        <dbReference type="EMBL" id="RHJ89173.1"/>
    </source>
</evidence>
<protein>
    <submittedName>
        <fullName evidence="1">Transcriptional regulator</fullName>
    </submittedName>
</protein>
<organism evidence="1 2">
    <name type="scientific">Emergencia timonensis</name>
    <dbReference type="NCBI Taxonomy" id="1776384"/>
    <lineage>
        <taxon>Bacteria</taxon>
        <taxon>Bacillati</taxon>
        <taxon>Bacillota</taxon>
        <taxon>Clostridia</taxon>
        <taxon>Peptostreptococcales</taxon>
        <taxon>Anaerovoracaceae</taxon>
        <taxon>Emergencia</taxon>
    </lineage>
</organism>
<dbReference type="OrthoDB" id="9794275at2"/>
<proteinExistence type="predicted"/>
<dbReference type="EMBL" id="QRMS01000001">
    <property type="protein sequence ID" value="RHJ89173.1"/>
    <property type="molecule type" value="Genomic_DNA"/>
</dbReference>
<gene>
    <name evidence="1" type="ORF">DW099_00955</name>
</gene>
<dbReference type="Proteomes" id="UP000284841">
    <property type="component" value="Unassembled WGS sequence"/>
</dbReference>
<comment type="caution">
    <text evidence="1">The sequence shown here is derived from an EMBL/GenBank/DDBJ whole genome shotgun (WGS) entry which is preliminary data.</text>
</comment>
<reference evidence="1 2" key="1">
    <citation type="submission" date="2018-08" db="EMBL/GenBank/DDBJ databases">
        <title>A genome reference for cultivated species of the human gut microbiota.</title>
        <authorList>
            <person name="Zou Y."/>
            <person name="Xue W."/>
            <person name="Luo G."/>
        </authorList>
    </citation>
    <scope>NUCLEOTIDE SEQUENCE [LARGE SCALE GENOMIC DNA]</scope>
    <source>
        <strain evidence="1 2">AM07-24</strain>
    </source>
</reference>
<dbReference type="InterPro" id="IPR015867">
    <property type="entry name" value="N-reg_PII/ATP_PRibTrfase_C"/>
</dbReference>
<dbReference type="STRING" id="1776384.GCA_900086585_02466"/>
<dbReference type="PANTHER" id="PTHR38456">
    <property type="entry name" value="CYCLIC DI-AMP RECEPTOR A"/>
    <property type="match status" value="1"/>
</dbReference>
<dbReference type="PANTHER" id="PTHR38456:SF1">
    <property type="entry name" value="CYCLIC DI-AMP RECEPTOR A"/>
    <property type="match status" value="1"/>
</dbReference>
<accession>A0A415E5X3</accession>
<dbReference type="Pfam" id="PF06153">
    <property type="entry name" value="CdAMP_rec"/>
    <property type="match status" value="1"/>
</dbReference>
<dbReference type="InterPro" id="IPR010375">
    <property type="entry name" value="CdAMP_rec"/>
</dbReference>
<dbReference type="RefSeq" id="WP_118333279.1">
    <property type="nucleotide sequence ID" value="NZ_AP025567.1"/>
</dbReference>
<evidence type="ECO:0000313" key="2">
    <source>
        <dbReference type="Proteomes" id="UP000284841"/>
    </source>
</evidence>
<dbReference type="Gene3D" id="3.30.70.120">
    <property type="match status" value="1"/>
</dbReference>
<dbReference type="SUPFAM" id="SSF54913">
    <property type="entry name" value="GlnB-like"/>
    <property type="match status" value="1"/>
</dbReference>
<sequence>MKLLFVIISKEDVDQVISGLNKEGFRATKIASSGGFLKKKNVTLMIGVQEDQMKAVIDIVKGICHERQTVEVNMPIFFPNGMNEASFSGYPETVEVGGAIIFAVDVSHYEKI</sequence>